<evidence type="ECO:0000256" key="3">
    <source>
        <dbReference type="NCBIfam" id="TIGR01900"/>
    </source>
</evidence>
<dbReference type="GO" id="GO:0046872">
    <property type="term" value="F:metal ion binding"/>
    <property type="evidence" value="ECO:0007669"/>
    <property type="project" value="UniProtKB-KW"/>
</dbReference>
<dbReference type="Gene3D" id="3.40.630.10">
    <property type="entry name" value="Zn peptidases"/>
    <property type="match status" value="1"/>
</dbReference>
<dbReference type="Pfam" id="PF01546">
    <property type="entry name" value="Peptidase_M20"/>
    <property type="match status" value="1"/>
</dbReference>
<protein>
    <recommendedName>
        <fullName evidence="3">Succinyl-diaminopimelate desuccinylase</fullName>
        <ecNumber evidence="3">3.5.1.18</ecNumber>
    </recommendedName>
</protein>
<dbReference type="Gene3D" id="3.30.70.360">
    <property type="match status" value="1"/>
</dbReference>
<dbReference type="Pfam" id="PF07687">
    <property type="entry name" value="M20_dimer"/>
    <property type="match status" value="1"/>
</dbReference>
<feature type="domain" description="Peptidase M20 dimerisation" evidence="4">
    <location>
        <begin position="179"/>
        <end position="277"/>
    </location>
</feature>
<dbReference type="SUPFAM" id="SSF55031">
    <property type="entry name" value="Bacterial exopeptidase dimerisation domain"/>
    <property type="match status" value="1"/>
</dbReference>
<keyword evidence="2 5" id="KW-0378">Hydrolase</keyword>
<accession>A0A0G3H6P1</accession>
<dbReference type="Proteomes" id="UP000035540">
    <property type="component" value="Chromosome"/>
</dbReference>
<evidence type="ECO:0000259" key="4">
    <source>
        <dbReference type="Pfam" id="PF07687"/>
    </source>
</evidence>
<dbReference type="PANTHER" id="PTHR43808:SF31">
    <property type="entry name" value="N-ACETYL-L-CITRULLINE DEACETYLASE"/>
    <property type="match status" value="1"/>
</dbReference>
<dbReference type="GO" id="GO:0006526">
    <property type="term" value="P:L-arginine biosynthetic process"/>
    <property type="evidence" value="ECO:0007669"/>
    <property type="project" value="TreeGrafter"/>
</dbReference>
<dbReference type="STRING" id="136857.CTEST_04865"/>
<keyword evidence="1" id="KW-0479">Metal-binding</keyword>
<dbReference type="InterPro" id="IPR002933">
    <property type="entry name" value="Peptidase_M20"/>
</dbReference>
<proteinExistence type="predicted"/>
<dbReference type="PATRIC" id="fig|136857.5.peg.967"/>
<reference evidence="6" key="2">
    <citation type="submission" date="2015-05" db="EMBL/GenBank/DDBJ databases">
        <title>Complete genome sequence of Corynebacterium testudinoris DSM 44614, recovered from necrotic lesions in the mouth of a tortoise.</title>
        <authorList>
            <person name="Ruckert C."/>
            <person name="Albersmeier A."/>
            <person name="Winkler A."/>
            <person name="Tauch A."/>
        </authorList>
    </citation>
    <scope>NUCLEOTIDE SEQUENCE [LARGE SCALE GENOMIC DNA]</scope>
    <source>
        <strain evidence="6">DSM 44614</strain>
    </source>
</reference>
<gene>
    <name evidence="5" type="primary">dapE</name>
    <name evidence="5" type="ORF">CTEST_04865</name>
</gene>
<dbReference type="InterPro" id="IPR011650">
    <property type="entry name" value="Peptidase_M20_dimer"/>
</dbReference>
<dbReference type="GO" id="GO:0009014">
    <property type="term" value="F:succinyl-diaminopimelate desuccinylase activity"/>
    <property type="evidence" value="ECO:0007669"/>
    <property type="project" value="UniProtKB-UniRule"/>
</dbReference>
<dbReference type="InterPro" id="IPR050072">
    <property type="entry name" value="Peptidase_M20A"/>
</dbReference>
<dbReference type="KEGG" id="cted:CTEST_04865"/>
<dbReference type="GO" id="GO:0008777">
    <property type="term" value="F:acetylornithine deacetylase activity"/>
    <property type="evidence" value="ECO:0007669"/>
    <property type="project" value="TreeGrafter"/>
</dbReference>
<organism evidence="5 6">
    <name type="scientific">Corynebacterium testudinoris</name>
    <dbReference type="NCBI Taxonomy" id="136857"/>
    <lineage>
        <taxon>Bacteria</taxon>
        <taxon>Bacillati</taxon>
        <taxon>Actinomycetota</taxon>
        <taxon>Actinomycetes</taxon>
        <taxon>Mycobacteriales</taxon>
        <taxon>Corynebacteriaceae</taxon>
        <taxon>Corynebacterium</taxon>
    </lineage>
</organism>
<keyword evidence="6" id="KW-1185">Reference proteome</keyword>
<dbReference type="EMBL" id="CP011545">
    <property type="protein sequence ID" value="AKK08420.1"/>
    <property type="molecule type" value="Genomic_DNA"/>
</dbReference>
<evidence type="ECO:0000313" key="5">
    <source>
        <dbReference type="EMBL" id="AKK08420.1"/>
    </source>
</evidence>
<sequence>MWAGTLDRVHRLDLSADPVALTAALVDIPSPSHHEEEIADAVEVALRELVDELVDVEVIRRGNTVAARTNRGLRSRVVLAGHVDTVPLADNVPHRMEGDTMFGCGTVDMKSGLAVYLHCFATLFNSSAHDLTLIAYECEEVEGRFNGLAHLAQSDPEWLEGDLALLGEPSGAIIEAGCQGSLRVKVTAHGVRAHSARGWLGDNAAHRLGEVIGRIAEYEPRIVDIDGCVYREGINVVKVESFVATNTIPDQAEMLVNFRFAPDRDGQQAQDHLAKVLQLDEHFTLEVDDLALGALPGLHHPAAAALIEAVGGTVTAKYGWTDVARFAELGIPAVNFGPGDPSFAHKIDEQLPVAQVTEVADQLERFLRTHP</sequence>
<dbReference type="InterPro" id="IPR010174">
    <property type="entry name" value="Succinyl-DAP_deSuclase_DapE"/>
</dbReference>
<dbReference type="EC" id="3.5.1.18" evidence="3"/>
<evidence type="ECO:0000256" key="1">
    <source>
        <dbReference type="ARBA" id="ARBA00022723"/>
    </source>
</evidence>
<evidence type="ECO:0000313" key="6">
    <source>
        <dbReference type="Proteomes" id="UP000035540"/>
    </source>
</evidence>
<reference evidence="5 6" key="1">
    <citation type="journal article" date="2015" name="Genome Announc.">
        <title>Complete Genome Sequence of the Type Strain Corynebacterium testudinoris DSM 44614, Recovered from Necrotic Lesions in the Mouth of a Tortoise.</title>
        <authorList>
            <person name="Ruckert C."/>
            <person name="Kriete M."/>
            <person name="Jaenicke S."/>
            <person name="Winkler A."/>
            <person name="Tauch A."/>
        </authorList>
    </citation>
    <scope>NUCLEOTIDE SEQUENCE [LARGE SCALE GENOMIC DNA]</scope>
    <source>
        <strain evidence="5 6">DSM 44614</strain>
    </source>
</reference>
<dbReference type="PANTHER" id="PTHR43808">
    <property type="entry name" value="ACETYLORNITHINE DEACETYLASE"/>
    <property type="match status" value="1"/>
</dbReference>
<dbReference type="GO" id="GO:0009089">
    <property type="term" value="P:lysine biosynthetic process via diaminopimelate"/>
    <property type="evidence" value="ECO:0007669"/>
    <property type="project" value="UniProtKB-UniRule"/>
</dbReference>
<dbReference type="NCBIfam" id="TIGR01900">
    <property type="entry name" value="dapE-gram_pos"/>
    <property type="match status" value="1"/>
</dbReference>
<dbReference type="InterPro" id="IPR036264">
    <property type="entry name" value="Bact_exopeptidase_dim_dom"/>
</dbReference>
<name>A0A0G3H6P1_9CORY</name>
<evidence type="ECO:0000256" key="2">
    <source>
        <dbReference type="ARBA" id="ARBA00022801"/>
    </source>
</evidence>
<dbReference type="SUPFAM" id="SSF53187">
    <property type="entry name" value="Zn-dependent exopeptidases"/>
    <property type="match status" value="1"/>
</dbReference>
<dbReference type="AlphaFoldDB" id="A0A0G3H6P1"/>